<evidence type="ECO:0000256" key="2">
    <source>
        <dbReference type="ARBA" id="ARBA00022448"/>
    </source>
</evidence>
<dbReference type="PROSITE" id="PS00211">
    <property type="entry name" value="ABC_TRANSPORTER_1"/>
    <property type="match status" value="1"/>
</dbReference>
<feature type="transmembrane region" description="Helical" evidence="8">
    <location>
        <begin position="158"/>
        <end position="180"/>
    </location>
</feature>
<dbReference type="PROSITE" id="PS50893">
    <property type="entry name" value="ABC_TRANSPORTER_2"/>
    <property type="match status" value="1"/>
</dbReference>
<evidence type="ECO:0000256" key="6">
    <source>
        <dbReference type="ARBA" id="ARBA00022989"/>
    </source>
</evidence>
<keyword evidence="3 8" id="KW-0812">Transmembrane</keyword>
<feature type="domain" description="ABC transporter" evidence="9">
    <location>
        <begin position="370"/>
        <end position="575"/>
    </location>
</feature>
<evidence type="ECO:0000256" key="3">
    <source>
        <dbReference type="ARBA" id="ARBA00022692"/>
    </source>
</evidence>
<dbReference type="SUPFAM" id="SSF90123">
    <property type="entry name" value="ABC transporter transmembrane region"/>
    <property type="match status" value="1"/>
</dbReference>
<gene>
    <name evidence="11" type="primary">yddA</name>
    <name evidence="11" type="ORF">NCTC10571_02270</name>
</gene>
<dbReference type="InterPro" id="IPR050835">
    <property type="entry name" value="ABC_transporter_sub-D"/>
</dbReference>
<dbReference type="InterPro" id="IPR017871">
    <property type="entry name" value="ABC_transporter-like_CS"/>
</dbReference>
<sequence>MTSRRIMYYLQAFKILALGYWRSEQKWKAYGILAVVLILNLASVFLTVLVNDWYKEFWDVLQAYEFDSFWYLVGKFSLIAAIYIAIGVYSVYLQQLLQIKWREWLTDKYLVRWMENRAYYKLKLMGKDMDNPDQRISEDINQFVALTLSLTIGLVRQLITLVAFTVILWNLSGIITVPIGSYEFTIYGYMVWLSLVYSIVGTYLTHKVGKALINLNYEQQKYEADFRFAMMRVRENTESIAFYRGEKPELENFLTRFKIVIGNFRDIMTRQKILNGFTAGYGQLAIIIPLLLAAPRWFAKEVQVGWIMQVSNAFGQVQGAMSYFVDAYTTIAQWCSVVRRLDGFNRHVSEALDLKSDLMIDNASNIKVGIENVDVFLPNKNKDVLIKDCTIDLMKYQSLLIMGASGVGKSTLLRTLAGLWPYAKGNVYLPKEEEFLFLPQRPYLPLGSLRQAISYPVVEEVISEKYSDEEIKEILIACKLENLADKLDIVDDWSRILSLGEQQRIAFARILLYRPEFVFLDEATSALDEDLEGNLYDMLKIHLPNTKIISIAHRSSLIAKHQVILRLKEKGCWEIHE</sequence>
<feature type="transmembrane region" description="Helical" evidence="8">
    <location>
        <begin position="29"/>
        <end position="49"/>
    </location>
</feature>
<keyword evidence="5" id="KW-0067">ATP-binding</keyword>
<dbReference type="SMART" id="SM00382">
    <property type="entry name" value="AAA"/>
    <property type="match status" value="1"/>
</dbReference>
<name>A0A378NUP9_9FIRM</name>
<evidence type="ECO:0000313" key="11">
    <source>
        <dbReference type="EMBL" id="STY72080.1"/>
    </source>
</evidence>
<dbReference type="PANTHER" id="PTHR11384">
    <property type="entry name" value="ATP-BINDING CASSETTE, SUB-FAMILY D MEMBER"/>
    <property type="match status" value="1"/>
</dbReference>
<dbReference type="Pfam" id="PF06472">
    <property type="entry name" value="ABC_membrane_2"/>
    <property type="match status" value="1"/>
</dbReference>
<proteinExistence type="predicted"/>
<dbReference type="AlphaFoldDB" id="A0A378NUP9"/>
<dbReference type="GO" id="GO:0005524">
    <property type="term" value="F:ATP binding"/>
    <property type="evidence" value="ECO:0007669"/>
    <property type="project" value="UniProtKB-KW"/>
</dbReference>
<dbReference type="GO" id="GO:0005886">
    <property type="term" value="C:plasma membrane"/>
    <property type="evidence" value="ECO:0007669"/>
    <property type="project" value="UniProtKB-SubCell"/>
</dbReference>
<dbReference type="GO" id="GO:0016887">
    <property type="term" value="F:ATP hydrolysis activity"/>
    <property type="evidence" value="ECO:0007669"/>
    <property type="project" value="InterPro"/>
</dbReference>
<feature type="domain" description="ABC transmembrane type-1" evidence="10">
    <location>
        <begin position="34"/>
        <end position="333"/>
    </location>
</feature>
<dbReference type="PROSITE" id="PS50929">
    <property type="entry name" value="ABC_TM1F"/>
    <property type="match status" value="1"/>
</dbReference>
<dbReference type="Proteomes" id="UP000255234">
    <property type="component" value="Unassembled WGS sequence"/>
</dbReference>
<dbReference type="Gene3D" id="1.20.1560.10">
    <property type="entry name" value="ABC transporter type 1, transmembrane domain"/>
    <property type="match status" value="1"/>
</dbReference>
<feature type="transmembrane region" description="Helical" evidence="8">
    <location>
        <begin position="273"/>
        <end position="294"/>
    </location>
</feature>
<evidence type="ECO:0000256" key="7">
    <source>
        <dbReference type="ARBA" id="ARBA00023136"/>
    </source>
</evidence>
<evidence type="ECO:0000256" key="4">
    <source>
        <dbReference type="ARBA" id="ARBA00022741"/>
    </source>
</evidence>
<dbReference type="SUPFAM" id="SSF52540">
    <property type="entry name" value="P-loop containing nucleoside triphosphate hydrolases"/>
    <property type="match status" value="1"/>
</dbReference>
<dbReference type="Gene3D" id="3.40.50.300">
    <property type="entry name" value="P-loop containing nucleotide triphosphate hydrolases"/>
    <property type="match status" value="1"/>
</dbReference>
<dbReference type="InterPro" id="IPR027417">
    <property type="entry name" value="P-loop_NTPase"/>
</dbReference>
<keyword evidence="4" id="KW-0547">Nucleotide-binding</keyword>
<evidence type="ECO:0000313" key="12">
    <source>
        <dbReference type="Proteomes" id="UP000255234"/>
    </source>
</evidence>
<accession>A0A378NUP9</accession>
<dbReference type="InterPro" id="IPR003439">
    <property type="entry name" value="ABC_transporter-like_ATP-bd"/>
</dbReference>
<protein>
    <submittedName>
        <fullName evidence="11">CDS102</fullName>
    </submittedName>
</protein>
<keyword evidence="6 8" id="KW-1133">Transmembrane helix</keyword>
<dbReference type="GO" id="GO:0140359">
    <property type="term" value="F:ABC-type transporter activity"/>
    <property type="evidence" value="ECO:0007669"/>
    <property type="project" value="InterPro"/>
</dbReference>
<evidence type="ECO:0000256" key="8">
    <source>
        <dbReference type="SAM" id="Phobius"/>
    </source>
</evidence>
<organism evidence="11 12">
    <name type="scientific">Megamonas hypermegale</name>
    <dbReference type="NCBI Taxonomy" id="158847"/>
    <lineage>
        <taxon>Bacteria</taxon>
        <taxon>Bacillati</taxon>
        <taxon>Bacillota</taxon>
        <taxon>Negativicutes</taxon>
        <taxon>Selenomonadales</taxon>
        <taxon>Selenomonadaceae</taxon>
        <taxon>Megamonas</taxon>
    </lineage>
</organism>
<evidence type="ECO:0000259" key="9">
    <source>
        <dbReference type="PROSITE" id="PS50893"/>
    </source>
</evidence>
<keyword evidence="7 8" id="KW-0472">Membrane</keyword>
<feature type="transmembrane region" description="Helical" evidence="8">
    <location>
        <begin position="69"/>
        <end position="92"/>
    </location>
</feature>
<keyword evidence="2" id="KW-0813">Transport</keyword>
<evidence type="ECO:0000256" key="5">
    <source>
        <dbReference type="ARBA" id="ARBA00022840"/>
    </source>
</evidence>
<dbReference type="InterPro" id="IPR036640">
    <property type="entry name" value="ABC1_TM_sf"/>
</dbReference>
<dbReference type="EMBL" id="UGPP01000001">
    <property type="protein sequence ID" value="STY72080.1"/>
    <property type="molecule type" value="Genomic_DNA"/>
</dbReference>
<feature type="transmembrane region" description="Helical" evidence="8">
    <location>
        <begin position="186"/>
        <end position="205"/>
    </location>
</feature>
<comment type="subcellular location">
    <subcellularLocation>
        <location evidence="1">Cell membrane</location>
        <topology evidence="1">Multi-pass membrane protein</topology>
    </subcellularLocation>
</comment>
<reference evidence="11 12" key="1">
    <citation type="submission" date="2018-06" db="EMBL/GenBank/DDBJ databases">
        <authorList>
            <consortium name="Pathogen Informatics"/>
            <person name="Doyle S."/>
        </authorList>
    </citation>
    <scope>NUCLEOTIDE SEQUENCE [LARGE SCALE GENOMIC DNA]</scope>
    <source>
        <strain evidence="11 12">NCTC10571</strain>
    </source>
</reference>
<dbReference type="Pfam" id="PF00005">
    <property type="entry name" value="ABC_tran"/>
    <property type="match status" value="1"/>
</dbReference>
<evidence type="ECO:0000256" key="1">
    <source>
        <dbReference type="ARBA" id="ARBA00004651"/>
    </source>
</evidence>
<dbReference type="CDD" id="cd03223">
    <property type="entry name" value="ABCD_peroxisomal_ALDP"/>
    <property type="match status" value="1"/>
</dbReference>
<dbReference type="InterPro" id="IPR011527">
    <property type="entry name" value="ABC1_TM_dom"/>
</dbReference>
<evidence type="ECO:0000259" key="10">
    <source>
        <dbReference type="PROSITE" id="PS50929"/>
    </source>
</evidence>
<dbReference type="InterPro" id="IPR003593">
    <property type="entry name" value="AAA+_ATPase"/>
</dbReference>
<dbReference type="PANTHER" id="PTHR11384:SF59">
    <property type="entry name" value="LYSOSOMAL COBALAMIN TRANSPORTER ABCD4"/>
    <property type="match status" value="1"/>
</dbReference>